<evidence type="ECO:0000256" key="4">
    <source>
        <dbReference type="ARBA" id="ARBA00022989"/>
    </source>
</evidence>
<evidence type="ECO:0000256" key="3">
    <source>
        <dbReference type="ARBA" id="ARBA00022792"/>
    </source>
</evidence>
<sequence>MTPLSVRSLRNPSFLPFSSSHDLLFKSQFLLASSLHPQRRHASTATSKQTSAGSIQTRNKINGPLTTLPPPLTLPTRASNQSTFPYLLALGKAYLSFYKTGVKNIYTNFMAARPIQDTIDTKYRGNISAAITDGYLTRSDFLLLARNWHDVKRVPIFALVFIVCGEMTPLVVIALSGVVPWTCRIPKQIDSDRKKLEDRRARSFRELTTEPPKEAGVEKLGRPQLIHVASSLGLSARMWDWVGGLPSSVLRAKLGRRLEYLKMDDLLIASNGGVGIMDIEEVKMACVDRGIDVLGKPETQLRTDLSVWLRSREKAPMEQLLLTRPSVWPGRPRNS</sequence>
<feature type="region of interest" description="Disordered" evidence="8">
    <location>
        <begin position="40"/>
        <end position="72"/>
    </location>
</feature>
<keyword evidence="6 9" id="KW-0472">Membrane</keyword>
<comment type="caution">
    <text evidence="11">The sequence shown here is derived from an EMBL/GenBank/DDBJ whole genome shotgun (WGS) entry which is preliminary data.</text>
</comment>
<feature type="compositionally biased region" description="Polar residues" evidence="8">
    <location>
        <begin position="43"/>
        <end position="60"/>
    </location>
</feature>
<dbReference type="STRING" id="5539.A0A3E2HC15"/>
<dbReference type="GO" id="GO:0043022">
    <property type="term" value="F:ribosome binding"/>
    <property type="evidence" value="ECO:0007669"/>
    <property type="project" value="InterPro"/>
</dbReference>
<evidence type="ECO:0000256" key="1">
    <source>
        <dbReference type="ARBA" id="ARBA00004434"/>
    </source>
</evidence>
<evidence type="ECO:0000313" key="11">
    <source>
        <dbReference type="EMBL" id="RFU30867.1"/>
    </source>
</evidence>
<keyword evidence="2 9" id="KW-0812">Transmembrane</keyword>
<name>A0A3E2HC15_SCYLI</name>
<evidence type="ECO:0000313" key="12">
    <source>
        <dbReference type="Proteomes" id="UP000258309"/>
    </source>
</evidence>
<feature type="transmembrane region" description="Helical" evidence="9">
    <location>
        <begin position="156"/>
        <end position="181"/>
    </location>
</feature>
<dbReference type="OMA" id="HYVPKTF"/>
<keyword evidence="12" id="KW-1185">Reference proteome</keyword>
<comment type="subcellular location">
    <subcellularLocation>
        <location evidence="1">Mitochondrion inner membrane</location>
        <topology evidence="1">Single-pass membrane protein</topology>
    </subcellularLocation>
</comment>
<dbReference type="Pfam" id="PF07766">
    <property type="entry name" value="LETM1_RBD"/>
    <property type="match status" value="1"/>
</dbReference>
<dbReference type="InterPro" id="IPR033122">
    <property type="entry name" value="LETM1-like_RBD"/>
</dbReference>
<evidence type="ECO:0000256" key="8">
    <source>
        <dbReference type="SAM" id="MobiDB-lite"/>
    </source>
</evidence>
<keyword evidence="5 7" id="KW-0496">Mitochondrion</keyword>
<feature type="domain" description="Letm1 RBD" evidence="10">
    <location>
        <begin position="150"/>
        <end position="335"/>
    </location>
</feature>
<evidence type="ECO:0000256" key="2">
    <source>
        <dbReference type="ARBA" id="ARBA00022692"/>
    </source>
</evidence>
<reference evidence="11 12" key="1">
    <citation type="submission" date="2018-05" db="EMBL/GenBank/DDBJ databases">
        <title>Draft genome sequence of Scytalidium lignicola DSM 105466, a ubiquitous saprotrophic fungus.</title>
        <authorList>
            <person name="Buettner E."/>
            <person name="Gebauer A.M."/>
            <person name="Hofrichter M."/>
            <person name="Liers C."/>
            <person name="Kellner H."/>
        </authorList>
    </citation>
    <scope>NUCLEOTIDE SEQUENCE [LARGE SCALE GENOMIC DNA]</scope>
    <source>
        <strain evidence="11 12">DSM 105466</strain>
    </source>
</reference>
<organism evidence="11 12">
    <name type="scientific">Scytalidium lignicola</name>
    <name type="common">Hyphomycete</name>
    <dbReference type="NCBI Taxonomy" id="5539"/>
    <lineage>
        <taxon>Eukaryota</taxon>
        <taxon>Fungi</taxon>
        <taxon>Dikarya</taxon>
        <taxon>Ascomycota</taxon>
        <taxon>Pezizomycotina</taxon>
        <taxon>Leotiomycetes</taxon>
        <taxon>Leotiomycetes incertae sedis</taxon>
        <taxon>Scytalidium</taxon>
    </lineage>
</organism>
<dbReference type="OrthoDB" id="73691at2759"/>
<dbReference type="GO" id="GO:0005743">
    <property type="term" value="C:mitochondrial inner membrane"/>
    <property type="evidence" value="ECO:0007669"/>
    <property type="project" value="UniProtKB-SubCell"/>
</dbReference>
<evidence type="ECO:0000256" key="9">
    <source>
        <dbReference type="SAM" id="Phobius"/>
    </source>
</evidence>
<evidence type="ECO:0000256" key="5">
    <source>
        <dbReference type="ARBA" id="ARBA00023128"/>
    </source>
</evidence>
<accession>A0A3E2HC15</accession>
<keyword evidence="3" id="KW-0999">Mitochondrion inner membrane</keyword>
<proteinExistence type="predicted"/>
<dbReference type="InterPro" id="IPR044202">
    <property type="entry name" value="LETM1/MDM38-like"/>
</dbReference>
<protein>
    <recommendedName>
        <fullName evidence="10">Letm1 RBD domain-containing protein</fullName>
    </recommendedName>
</protein>
<dbReference type="Proteomes" id="UP000258309">
    <property type="component" value="Unassembled WGS sequence"/>
</dbReference>
<dbReference type="AlphaFoldDB" id="A0A3E2HC15"/>
<keyword evidence="4 9" id="KW-1133">Transmembrane helix</keyword>
<dbReference type="PANTHER" id="PTHR14009:SF6">
    <property type="entry name" value="LETM1 RBD DOMAIN-CONTAINING PROTEIN"/>
    <property type="match status" value="1"/>
</dbReference>
<evidence type="ECO:0000256" key="7">
    <source>
        <dbReference type="PROSITE-ProRule" id="PRU01094"/>
    </source>
</evidence>
<evidence type="ECO:0000259" key="10">
    <source>
        <dbReference type="PROSITE" id="PS51758"/>
    </source>
</evidence>
<gene>
    <name evidence="11" type="ORF">B7463_g5496</name>
</gene>
<dbReference type="GO" id="GO:0030003">
    <property type="term" value="P:intracellular monoatomic cation homeostasis"/>
    <property type="evidence" value="ECO:0007669"/>
    <property type="project" value="TreeGrafter"/>
</dbReference>
<feature type="non-terminal residue" evidence="11">
    <location>
        <position position="335"/>
    </location>
</feature>
<dbReference type="PROSITE" id="PS51758">
    <property type="entry name" value="LETM1_RBD"/>
    <property type="match status" value="1"/>
</dbReference>
<dbReference type="PANTHER" id="PTHR14009">
    <property type="entry name" value="LEUCINE ZIPPER-EF-HAND CONTAINING TRANSMEMBRANE PROTEIN"/>
    <property type="match status" value="1"/>
</dbReference>
<dbReference type="EMBL" id="NCSJ02000090">
    <property type="protein sequence ID" value="RFU30867.1"/>
    <property type="molecule type" value="Genomic_DNA"/>
</dbReference>
<feature type="non-terminal residue" evidence="11">
    <location>
        <position position="1"/>
    </location>
</feature>
<evidence type="ECO:0000256" key="6">
    <source>
        <dbReference type="ARBA" id="ARBA00023136"/>
    </source>
</evidence>